<evidence type="ECO:0000256" key="1">
    <source>
        <dbReference type="ARBA" id="ARBA00007797"/>
    </source>
</evidence>
<name>A0A8E2JLN4_9PEZI</name>
<feature type="region of interest" description="Disordered" evidence="2">
    <location>
        <begin position="552"/>
        <end position="592"/>
    </location>
</feature>
<organism evidence="4 5">
    <name type="scientific">Glonium stellatum</name>
    <dbReference type="NCBI Taxonomy" id="574774"/>
    <lineage>
        <taxon>Eukaryota</taxon>
        <taxon>Fungi</taxon>
        <taxon>Dikarya</taxon>
        <taxon>Ascomycota</taxon>
        <taxon>Pezizomycotina</taxon>
        <taxon>Dothideomycetes</taxon>
        <taxon>Pleosporomycetidae</taxon>
        <taxon>Gloniales</taxon>
        <taxon>Gloniaceae</taxon>
        <taxon>Glonium</taxon>
    </lineage>
</organism>
<sequence>MGKKRTHSEAQDGFQKSTPVKEKNNTFKGKKKSHVKKSAEVQKPTLVFAPQPEWHAIQLPELPAVENPTVPPRHVLDELHKYADTLLESEATAYGESHLSSSSSHKFLSTIMASGTLEDKVSALTLLVQESPLHTMKAFENLLGLARKKSRNAALMALGALKDLMGQGVVLPPDRKLRAFVKQPDLISSLQGKFSNWTTGEKLPGSIQKIHLISWAYEDWLKRTYFEMLKVIEGWCNDEVAYARGRAVTFVWELLKEKPEQEENLLRLLINKLGDTDKKIASRASYLLLQLQVTHPLMKSVIINAIESDLLFRPGQSAHAKYYAIITLNQTVLSVREQEVANKLLEIYFSLFVGLLKKPKDKEGAVEKKLNKNGLVQGGGGKPGKMARKKAKEQASQAHKSEDEMKEKMIAQVLAGVNRAFPFAKTDDATFENQLETIFRVTHSSNFNTSIQALMLIQQISAAKHYSADRFYRTLYESLLDPRLLNSSKQIMYLNLLYRSLKSDVSVKRVKAFVKRLLQVISLHEPPFVCGVLYLISELATTFPSIKTMLSTPEEDASDNEDEHYHDVPEAGESKPEPPKPKRAVYDGRKRDPEHAAADTSCLWELLPLQTHFHPSVHLFASRLLHSEPMAAKPDPSLHTLMHFLDRFVYRNPKSKMGTTHGSSIMQPLAGNSRAADILITSRVGGRAAQPVNTEAFWRRKVDEVAVDEVFFHTYFVKAGKGKLSKKDKAKKKKDDEDESGEEGEDEIWKALVQSRPEIEGESDDEEGFSDLDMDMSDDNEEDGGMDEGVELNLDSDAEEDLNAANTDEDATAAASEDGFDLESADEGAFLGSEEEIPADFDNALQADVESEGEAIEKASNKDKKKEKDRGKKRRKLKHLPTFASVEDYAKLLEGEDSE</sequence>
<evidence type="ECO:0000256" key="2">
    <source>
        <dbReference type="SAM" id="MobiDB-lite"/>
    </source>
</evidence>
<dbReference type="Pfam" id="PF03914">
    <property type="entry name" value="CBF"/>
    <property type="match status" value="1"/>
</dbReference>
<feature type="compositionally biased region" description="Acidic residues" evidence="2">
    <location>
        <begin position="736"/>
        <end position="746"/>
    </location>
</feature>
<dbReference type="PANTHER" id="PTHR12048:SF0">
    <property type="entry name" value="CCAAT_ENHANCER-BINDING PROTEIN ZETA"/>
    <property type="match status" value="1"/>
</dbReference>
<evidence type="ECO:0000259" key="3">
    <source>
        <dbReference type="Pfam" id="PF03914"/>
    </source>
</evidence>
<evidence type="ECO:0000313" key="5">
    <source>
        <dbReference type="Proteomes" id="UP000250140"/>
    </source>
</evidence>
<dbReference type="InterPro" id="IPR016024">
    <property type="entry name" value="ARM-type_fold"/>
</dbReference>
<dbReference type="PANTHER" id="PTHR12048">
    <property type="entry name" value="CCAAT-BINDING FACTOR-RELATED"/>
    <property type="match status" value="1"/>
</dbReference>
<feature type="domain" description="CCAAT-binding factor" evidence="3">
    <location>
        <begin position="450"/>
        <end position="621"/>
    </location>
</feature>
<dbReference type="AlphaFoldDB" id="A0A8E2JLN4"/>
<feature type="region of interest" description="Disordered" evidence="2">
    <location>
        <begin position="726"/>
        <end position="833"/>
    </location>
</feature>
<protein>
    <submittedName>
        <fullName evidence="4">CBF-domain-containing protein</fullName>
    </submittedName>
</protein>
<dbReference type="OrthoDB" id="28947at2759"/>
<accession>A0A8E2JLN4</accession>
<feature type="region of interest" description="Disordered" evidence="2">
    <location>
        <begin position="373"/>
        <end position="402"/>
    </location>
</feature>
<proteinExistence type="inferred from homology"/>
<reference evidence="4 5" key="1">
    <citation type="journal article" date="2016" name="Nat. Commun.">
        <title>Ectomycorrhizal ecology is imprinted in the genome of the dominant symbiotic fungus Cenococcum geophilum.</title>
        <authorList>
            <consortium name="DOE Joint Genome Institute"/>
            <person name="Peter M."/>
            <person name="Kohler A."/>
            <person name="Ohm R.A."/>
            <person name="Kuo A."/>
            <person name="Krutzmann J."/>
            <person name="Morin E."/>
            <person name="Arend M."/>
            <person name="Barry K.W."/>
            <person name="Binder M."/>
            <person name="Choi C."/>
            <person name="Clum A."/>
            <person name="Copeland A."/>
            <person name="Grisel N."/>
            <person name="Haridas S."/>
            <person name="Kipfer T."/>
            <person name="LaButti K."/>
            <person name="Lindquist E."/>
            <person name="Lipzen A."/>
            <person name="Maire R."/>
            <person name="Meier B."/>
            <person name="Mihaltcheva S."/>
            <person name="Molinier V."/>
            <person name="Murat C."/>
            <person name="Poggeler S."/>
            <person name="Quandt C.A."/>
            <person name="Sperisen C."/>
            <person name="Tritt A."/>
            <person name="Tisserant E."/>
            <person name="Crous P.W."/>
            <person name="Henrissat B."/>
            <person name="Nehls U."/>
            <person name="Egli S."/>
            <person name="Spatafora J.W."/>
            <person name="Grigoriev I.V."/>
            <person name="Martin F.M."/>
        </authorList>
    </citation>
    <scope>NUCLEOTIDE SEQUENCE [LARGE SCALE GENOMIC DNA]</scope>
    <source>
        <strain evidence="4 5">CBS 207.34</strain>
    </source>
</reference>
<evidence type="ECO:0000313" key="4">
    <source>
        <dbReference type="EMBL" id="OCL01294.1"/>
    </source>
</evidence>
<feature type="compositionally biased region" description="Basic and acidic residues" evidence="2">
    <location>
        <begin position="855"/>
        <end position="870"/>
    </location>
</feature>
<dbReference type="EMBL" id="KV751158">
    <property type="protein sequence ID" value="OCL01294.1"/>
    <property type="molecule type" value="Genomic_DNA"/>
</dbReference>
<feature type="compositionally biased region" description="Acidic residues" evidence="2">
    <location>
        <begin position="553"/>
        <end position="562"/>
    </location>
</feature>
<dbReference type="SUPFAM" id="SSF48371">
    <property type="entry name" value="ARM repeat"/>
    <property type="match status" value="1"/>
</dbReference>
<feature type="region of interest" description="Disordered" evidence="2">
    <location>
        <begin position="852"/>
        <end position="877"/>
    </location>
</feature>
<dbReference type="GO" id="GO:0005634">
    <property type="term" value="C:nucleus"/>
    <property type="evidence" value="ECO:0007669"/>
    <property type="project" value="TreeGrafter"/>
</dbReference>
<keyword evidence="5" id="KW-1185">Reference proteome</keyword>
<gene>
    <name evidence="4" type="ORF">AOQ84DRAFT_220686</name>
</gene>
<dbReference type="InterPro" id="IPR040155">
    <property type="entry name" value="CEBPZ/Mak21-like"/>
</dbReference>
<feature type="region of interest" description="Disordered" evidence="2">
    <location>
        <begin position="1"/>
        <end position="41"/>
    </location>
</feature>
<dbReference type="Proteomes" id="UP000250140">
    <property type="component" value="Unassembled WGS sequence"/>
</dbReference>
<comment type="similarity">
    <text evidence="1">Belongs to the CBF/MAK21 family.</text>
</comment>
<dbReference type="InterPro" id="IPR005612">
    <property type="entry name" value="CCAAT-binding_factor"/>
</dbReference>
<feature type="compositionally biased region" description="Acidic residues" evidence="2">
    <location>
        <begin position="760"/>
        <end position="811"/>
    </location>
</feature>
<feature type="compositionally biased region" description="Basic and acidic residues" evidence="2">
    <location>
        <begin position="563"/>
        <end position="592"/>
    </location>
</feature>